<dbReference type="Gene3D" id="3.80.10.10">
    <property type="entry name" value="Ribonuclease Inhibitor"/>
    <property type="match status" value="3"/>
</dbReference>
<keyword evidence="2" id="KW-1185">Reference proteome</keyword>
<proteinExistence type="predicted"/>
<dbReference type="Proteomes" id="UP000473885">
    <property type="component" value="Unassembled WGS sequence"/>
</dbReference>
<dbReference type="InterPro" id="IPR026906">
    <property type="entry name" value="LRR_5"/>
</dbReference>
<organism evidence="1 2">
    <name type="scientific">Clostridium niameyense</name>
    <dbReference type="NCBI Taxonomy" id="1622073"/>
    <lineage>
        <taxon>Bacteria</taxon>
        <taxon>Bacillati</taxon>
        <taxon>Bacillota</taxon>
        <taxon>Clostridia</taxon>
        <taxon>Eubacteriales</taxon>
        <taxon>Clostridiaceae</taxon>
        <taxon>Clostridium</taxon>
    </lineage>
</organism>
<protein>
    <recommendedName>
        <fullName evidence="3">Leucine-rich repeat domain-containing protein</fullName>
    </recommendedName>
</protein>
<accession>A0A6M0RA95</accession>
<dbReference type="SUPFAM" id="SSF52058">
    <property type="entry name" value="L domain-like"/>
    <property type="match status" value="1"/>
</dbReference>
<dbReference type="AlphaFoldDB" id="A0A6M0RA95"/>
<evidence type="ECO:0008006" key="3">
    <source>
        <dbReference type="Google" id="ProtNLM"/>
    </source>
</evidence>
<name>A0A6M0RA95_9CLOT</name>
<dbReference type="EMBL" id="SXDP01000005">
    <property type="protein sequence ID" value="NEZ47185.1"/>
    <property type="molecule type" value="Genomic_DNA"/>
</dbReference>
<dbReference type="PANTHER" id="PTHR45661:SF3">
    <property type="entry name" value="IG-LIKE DOMAIN-CONTAINING PROTEIN"/>
    <property type="match status" value="1"/>
</dbReference>
<gene>
    <name evidence="1" type="ORF">FDF74_08180</name>
</gene>
<dbReference type="PANTHER" id="PTHR45661">
    <property type="entry name" value="SURFACE ANTIGEN"/>
    <property type="match status" value="1"/>
</dbReference>
<dbReference type="Pfam" id="PF13306">
    <property type="entry name" value="LRR_5"/>
    <property type="match status" value="2"/>
</dbReference>
<comment type="caution">
    <text evidence="1">The sequence shown here is derived from an EMBL/GenBank/DDBJ whole genome shotgun (WGS) entry which is preliminary data.</text>
</comment>
<dbReference type="InterPro" id="IPR032675">
    <property type="entry name" value="LRR_dom_sf"/>
</dbReference>
<reference evidence="1 2" key="1">
    <citation type="submission" date="2019-04" db="EMBL/GenBank/DDBJ databases">
        <title>Genome sequencing of Clostridium botulinum Groups I-IV and Clostridium butyricum.</title>
        <authorList>
            <person name="Brunt J."/>
            <person name="Van Vliet A.H.M."/>
            <person name="Stringer S.C."/>
            <person name="Carter A.T."/>
            <person name="Peck M.W."/>
        </authorList>
    </citation>
    <scope>NUCLEOTIDE SEQUENCE [LARGE SCALE GENOMIC DNA]</scope>
    <source>
        <strain evidence="1 2">IFR 18/094</strain>
    </source>
</reference>
<evidence type="ECO:0000313" key="1">
    <source>
        <dbReference type="EMBL" id="NEZ47185.1"/>
    </source>
</evidence>
<sequence length="732" mass="82367">MSDFNFNGNTITGFSESGKEKFKLNKDLILPDTNKDGAKITEIGDKAFSTELRISGAKDTLKNKDSAKQDPKLALHSVKIPSTVKVIGKEAFRNNLLTKVDLPKGLTTIKTLAFNNNKLEKLAVPDSVTSLENGAFTYNNIDDLILSKNLKTIEVAFSFNNLQKLIIPEGIVKISDRAFSDNKIEKLTLPSTLEYLSGFNNNNFKSITIPKSVKELGLRAFERNKISSVVIPGNVKKIGKSAFGNTWHDTFLTSVTIEEGVEEIDKYAFSQDHLKDVQIPSTVKKIEDNAFSKNLGHDGVVYLFTPGYKNLNNIQDSKYHVVNPSTIRVQYKCGDTILKEENIAYKLVKVIKDKKEVQERKYFHIGDKGISINPYYENNEYEIIDKNERKVDLKHKENTLIIECKKKDMVDELTIKSIGEVAPVVVDVGENEDSVKNKLPKTTYITDSNDKKHEDVKLNWKLENFDGNTKGEYRAIGTFTLPQGVSQPDTPLELKVNGRIIVKQNLTVENNKWDISDFIFGKEVEIKDGDNTKKIVDERIIVGFSKLGEEKLKSNKNLILPKVNSKNEAITRIENYAFKNKGLETVVIPDGINGLVVGTNAFEGNKINKVYIGEGVKELDAYAFAGNKLEYVEFPGTLKKIGNHTFADNNLISAVFSPETEKIAIDRFSFRDNKITSITLLKDVTKVNGQAFEDNKSYNSDGKVHIFTKSFDPNDCNQWFPNSKYHKIIPLK</sequence>
<evidence type="ECO:0000313" key="2">
    <source>
        <dbReference type="Proteomes" id="UP000473885"/>
    </source>
</evidence>
<dbReference type="InterPro" id="IPR053139">
    <property type="entry name" value="Surface_bspA-like"/>
</dbReference>